<dbReference type="GO" id="GO:0000177">
    <property type="term" value="C:cytoplasmic exosome (RNase complex)"/>
    <property type="evidence" value="ECO:0007669"/>
    <property type="project" value="TreeGrafter"/>
</dbReference>
<dbReference type="Pfam" id="PF17849">
    <property type="entry name" value="OB_Dis3"/>
    <property type="match status" value="1"/>
</dbReference>
<feature type="domain" description="PIN" evidence="16">
    <location>
        <begin position="60"/>
        <end position="176"/>
    </location>
</feature>
<keyword evidence="11" id="KW-0269">Exonuclease</keyword>
<dbReference type="InterPro" id="IPR002716">
    <property type="entry name" value="PIN_dom"/>
</dbReference>
<dbReference type="Pfam" id="PF00773">
    <property type="entry name" value="RNB"/>
    <property type="match status" value="1"/>
</dbReference>
<dbReference type="FunFam" id="3.40.50.1010:FF:000010">
    <property type="entry name" value="Exosome complex exonuclease DIS3"/>
    <property type="match status" value="1"/>
</dbReference>
<dbReference type="InterPro" id="IPR033771">
    <property type="entry name" value="Rrp44_CSD1"/>
</dbReference>
<keyword evidence="13" id="KW-0539">Nucleus</keyword>
<name>A0A9P6IIZ9_9FUNG</name>
<keyword evidence="10" id="KW-0271">Exosome</keyword>
<evidence type="ECO:0000256" key="7">
    <source>
        <dbReference type="ARBA" id="ARBA00022722"/>
    </source>
</evidence>
<keyword evidence="12" id="KW-0694">RNA-binding</keyword>
<dbReference type="SUPFAM" id="SSF88723">
    <property type="entry name" value="PIN domain-like"/>
    <property type="match status" value="1"/>
</dbReference>
<dbReference type="PANTHER" id="PTHR23355">
    <property type="entry name" value="RIBONUCLEASE"/>
    <property type="match status" value="1"/>
</dbReference>
<evidence type="ECO:0000256" key="2">
    <source>
        <dbReference type="ARBA" id="ARBA00004496"/>
    </source>
</evidence>
<proteinExistence type="inferred from homology"/>
<evidence type="ECO:0000256" key="15">
    <source>
        <dbReference type="SAM" id="MobiDB-lite"/>
    </source>
</evidence>
<dbReference type="InterPro" id="IPR050180">
    <property type="entry name" value="RNR_Ribonuclease"/>
</dbReference>
<dbReference type="Gene3D" id="2.40.50.690">
    <property type="match status" value="1"/>
</dbReference>
<dbReference type="FunFam" id="2.40.50.700:FF:000001">
    <property type="entry name" value="Exosome complex exonuclease exoribonuclease (Rrp44)"/>
    <property type="match status" value="1"/>
</dbReference>
<dbReference type="GO" id="GO:0000175">
    <property type="term" value="F:3'-5'-RNA exonuclease activity"/>
    <property type="evidence" value="ECO:0007669"/>
    <property type="project" value="TreeGrafter"/>
</dbReference>
<organism evidence="17 18">
    <name type="scientific">Modicella reniformis</name>
    <dbReference type="NCBI Taxonomy" id="1440133"/>
    <lineage>
        <taxon>Eukaryota</taxon>
        <taxon>Fungi</taxon>
        <taxon>Fungi incertae sedis</taxon>
        <taxon>Mucoromycota</taxon>
        <taxon>Mortierellomycotina</taxon>
        <taxon>Mortierellomycetes</taxon>
        <taxon>Mortierellales</taxon>
        <taxon>Mortierellaceae</taxon>
        <taxon>Modicella</taxon>
    </lineage>
</organism>
<feature type="compositionally biased region" description="Polar residues" evidence="15">
    <location>
        <begin position="327"/>
        <end position="337"/>
    </location>
</feature>
<dbReference type="SUPFAM" id="SSF50249">
    <property type="entry name" value="Nucleic acid-binding proteins"/>
    <property type="match status" value="2"/>
</dbReference>
<dbReference type="Gene3D" id="2.40.50.700">
    <property type="match status" value="1"/>
</dbReference>
<dbReference type="GO" id="GO:0016075">
    <property type="term" value="P:rRNA catabolic process"/>
    <property type="evidence" value="ECO:0007669"/>
    <property type="project" value="TreeGrafter"/>
</dbReference>
<dbReference type="InterPro" id="IPR029060">
    <property type="entry name" value="PIN-like_dom_sf"/>
</dbReference>
<evidence type="ECO:0000256" key="11">
    <source>
        <dbReference type="ARBA" id="ARBA00022839"/>
    </source>
</evidence>
<gene>
    <name evidence="17" type="primary">DIS3_1</name>
    <name evidence="17" type="ORF">BGZ65_008287</name>
</gene>
<keyword evidence="7" id="KW-0540">Nuclease</keyword>
<dbReference type="Gene3D" id="3.40.50.1010">
    <property type="entry name" value="5'-nuclease"/>
    <property type="match status" value="1"/>
</dbReference>
<dbReference type="GO" id="GO:0005730">
    <property type="term" value="C:nucleolus"/>
    <property type="evidence" value="ECO:0007669"/>
    <property type="project" value="UniProtKB-SubCell"/>
</dbReference>
<comment type="caution">
    <text evidence="17">The sequence shown here is derived from an EMBL/GenBank/DDBJ whole genome shotgun (WGS) entry which is preliminary data.</text>
</comment>
<keyword evidence="6" id="KW-0698">rRNA processing</keyword>
<evidence type="ECO:0000256" key="13">
    <source>
        <dbReference type="ARBA" id="ARBA00023242"/>
    </source>
</evidence>
<dbReference type="GO" id="GO:0003723">
    <property type="term" value="F:RNA binding"/>
    <property type="evidence" value="ECO:0007669"/>
    <property type="project" value="UniProtKB-KW"/>
</dbReference>
<evidence type="ECO:0000256" key="5">
    <source>
        <dbReference type="ARBA" id="ARBA00022490"/>
    </source>
</evidence>
<dbReference type="AlphaFoldDB" id="A0A9P6IIZ9"/>
<evidence type="ECO:0000256" key="8">
    <source>
        <dbReference type="ARBA" id="ARBA00022759"/>
    </source>
</evidence>
<evidence type="ECO:0000256" key="3">
    <source>
        <dbReference type="ARBA" id="ARBA00004604"/>
    </source>
</evidence>
<sequence length="520" mass="58764">MLRQKQFVKKTKSGKVLKVVKEHYLRDDIWCSVETCKTCEHTEPVLSATPGVNKLFPLPHYIVPDTNIFMNQIDVMEKPQITNVIVLQTVLEEIKHLSLPIHKRVRDMISNKEKRFYVFSNEHHRETFVEKLKDESPNDRNDRAIRVAIKWYGKHIQHFNPKVGTVMMTDDVANRDKGTADGLQTVSVRRYIEALDNTELMDIISGTKGLDDGHQTIYDEHLSPAHLSNGIKSGKYYQGKLGISSYNYLEGFIFTKIDGVDHIILIVGHQNLNRGVDGDIVAVELLPKSEWRIAPTGVVVDEEEEKEEEESLKAEQKAAAANDDDTPMTSPSESTHGSKLDTPQPCGKIVGIIRRNWRQYCGFIDRKSVHTPAGSSAPANVLFYAMETKIPKIKFRTRQAHSLMGQRIIIAVDSWPKTSRYPIGHFVRTLGDAGDKSTETEVLLLEHDVPFHEFSRQVLSLLPEEGENWVVKPEHFIGREDLRSLNICSIDPPGCSDIDDALHVAPLPNGNYQVGVHIAD</sequence>
<keyword evidence="9" id="KW-0378">Hydrolase</keyword>
<feature type="region of interest" description="Disordered" evidence="15">
    <location>
        <begin position="299"/>
        <end position="343"/>
    </location>
</feature>
<evidence type="ECO:0000313" key="18">
    <source>
        <dbReference type="Proteomes" id="UP000749646"/>
    </source>
</evidence>
<dbReference type="Pfam" id="PF17216">
    <property type="entry name" value="Rrp44_CSD1"/>
    <property type="match status" value="1"/>
</dbReference>
<dbReference type="InterPro" id="IPR012340">
    <property type="entry name" value="NA-bd_OB-fold"/>
</dbReference>
<evidence type="ECO:0000256" key="4">
    <source>
        <dbReference type="ARBA" id="ARBA00005785"/>
    </source>
</evidence>
<dbReference type="GO" id="GO:0004519">
    <property type="term" value="F:endonuclease activity"/>
    <property type="evidence" value="ECO:0007669"/>
    <property type="project" value="UniProtKB-KW"/>
</dbReference>
<evidence type="ECO:0000256" key="10">
    <source>
        <dbReference type="ARBA" id="ARBA00022835"/>
    </source>
</evidence>
<dbReference type="OrthoDB" id="372421at2759"/>
<dbReference type="GO" id="GO:0071031">
    <property type="term" value="P:nuclear mRNA surveillance of mRNA 3'-end processing"/>
    <property type="evidence" value="ECO:0007669"/>
    <property type="project" value="TreeGrafter"/>
</dbReference>
<dbReference type="CDD" id="cd09862">
    <property type="entry name" value="PIN_Rrp44-like"/>
    <property type="match status" value="1"/>
</dbReference>
<dbReference type="PANTHER" id="PTHR23355:SF35">
    <property type="entry name" value="EXOSOME COMPLEX EXONUCLEASE RRP44"/>
    <property type="match status" value="1"/>
</dbReference>
<evidence type="ECO:0000256" key="12">
    <source>
        <dbReference type="ARBA" id="ARBA00022884"/>
    </source>
</evidence>
<comment type="subcellular location">
    <subcellularLocation>
        <location evidence="2">Cytoplasm</location>
    </subcellularLocation>
    <subcellularLocation>
        <location evidence="3">Nucleus</location>
        <location evidence="3">Nucleolus</location>
    </subcellularLocation>
</comment>
<feature type="compositionally biased region" description="Acidic residues" evidence="15">
    <location>
        <begin position="300"/>
        <end position="310"/>
    </location>
</feature>
<keyword evidence="8" id="KW-0255">Endonuclease</keyword>
<evidence type="ECO:0000256" key="1">
    <source>
        <dbReference type="ARBA" id="ARBA00001946"/>
    </source>
</evidence>
<keyword evidence="5" id="KW-0963">Cytoplasm</keyword>
<dbReference type="GO" id="GO:0071034">
    <property type="term" value="P:CUT catabolic process"/>
    <property type="evidence" value="ECO:0007669"/>
    <property type="project" value="UniProtKB-ARBA"/>
</dbReference>
<dbReference type="InterPro" id="IPR041505">
    <property type="entry name" value="Dis3_CSD2"/>
</dbReference>
<dbReference type="SMART" id="SM00670">
    <property type="entry name" value="PINc"/>
    <property type="match status" value="1"/>
</dbReference>
<reference evidence="17" key="1">
    <citation type="journal article" date="2020" name="Fungal Divers.">
        <title>Resolving the Mortierellaceae phylogeny through synthesis of multi-gene phylogenetics and phylogenomics.</title>
        <authorList>
            <person name="Vandepol N."/>
            <person name="Liber J."/>
            <person name="Desiro A."/>
            <person name="Na H."/>
            <person name="Kennedy M."/>
            <person name="Barry K."/>
            <person name="Grigoriev I.V."/>
            <person name="Miller A.N."/>
            <person name="O'Donnell K."/>
            <person name="Stajich J.E."/>
            <person name="Bonito G."/>
        </authorList>
    </citation>
    <scope>NUCLEOTIDE SEQUENCE</scope>
    <source>
        <strain evidence="17">MES-2147</strain>
    </source>
</reference>
<comment type="cofactor">
    <cofactor evidence="1">
        <name>Mg(2+)</name>
        <dbReference type="ChEBI" id="CHEBI:18420"/>
    </cofactor>
</comment>
<dbReference type="GO" id="GO:0006364">
    <property type="term" value="P:rRNA processing"/>
    <property type="evidence" value="ECO:0007669"/>
    <property type="project" value="UniProtKB-KW"/>
</dbReference>
<feature type="non-terminal residue" evidence="17">
    <location>
        <position position="1"/>
    </location>
</feature>
<evidence type="ECO:0000313" key="17">
    <source>
        <dbReference type="EMBL" id="KAF9924510.1"/>
    </source>
</evidence>
<accession>A0A9P6IIZ9</accession>
<keyword evidence="18" id="KW-1185">Reference proteome</keyword>
<evidence type="ECO:0000256" key="14">
    <source>
        <dbReference type="ARBA" id="ARBA00077930"/>
    </source>
</evidence>
<dbReference type="EMBL" id="JAAAHW010010584">
    <property type="protein sequence ID" value="KAF9924510.1"/>
    <property type="molecule type" value="Genomic_DNA"/>
</dbReference>
<dbReference type="Proteomes" id="UP000749646">
    <property type="component" value="Unassembled WGS sequence"/>
</dbReference>
<evidence type="ECO:0000256" key="6">
    <source>
        <dbReference type="ARBA" id="ARBA00022552"/>
    </source>
</evidence>
<evidence type="ECO:0000256" key="9">
    <source>
        <dbReference type="ARBA" id="ARBA00022801"/>
    </source>
</evidence>
<dbReference type="GO" id="GO:0000176">
    <property type="term" value="C:nuclear exosome (RNase complex)"/>
    <property type="evidence" value="ECO:0007669"/>
    <property type="project" value="UniProtKB-ARBA"/>
</dbReference>
<dbReference type="Pfam" id="PF13638">
    <property type="entry name" value="PIN_4"/>
    <property type="match status" value="1"/>
</dbReference>
<comment type="similarity">
    <text evidence="4">Belongs to the RNR ribonuclease family.</text>
</comment>
<protein>
    <recommendedName>
        <fullName evidence="14">Ribosomal RNA-processing protein 44</fullName>
    </recommendedName>
</protein>
<dbReference type="InterPro" id="IPR001900">
    <property type="entry name" value="RNase_II/R"/>
</dbReference>
<evidence type="ECO:0000259" key="16">
    <source>
        <dbReference type="SMART" id="SM00670"/>
    </source>
</evidence>